<evidence type="ECO:0000313" key="2">
    <source>
        <dbReference type="Proteomes" id="UP000198561"/>
    </source>
</evidence>
<dbReference type="AlphaFoldDB" id="A0A1H6GX14"/>
<dbReference type="Proteomes" id="UP000198561">
    <property type="component" value="Unassembled WGS sequence"/>
</dbReference>
<proteinExistence type="predicted"/>
<evidence type="ECO:0008006" key="3">
    <source>
        <dbReference type="Google" id="ProtNLM"/>
    </source>
</evidence>
<organism evidence="1 2">
    <name type="scientific">Chryseobacterium culicis</name>
    <dbReference type="NCBI Taxonomy" id="680127"/>
    <lineage>
        <taxon>Bacteria</taxon>
        <taxon>Pseudomonadati</taxon>
        <taxon>Bacteroidota</taxon>
        <taxon>Flavobacteriia</taxon>
        <taxon>Flavobacteriales</taxon>
        <taxon>Weeksellaceae</taxon>
        <taxon>Chryseobacterium group</taxon>
        <taxon>Chryseobacterium</taxon>
    </lineage>
</organism>
<reference evidence="1 2" key="1">
    <citation type="submission" date="2016-10" db="EMBL/GenBank/DDBJ databases">
        <authorList>
            <person name="de Groot N.N."/>
        </authorList>
    </citation>
    <scope>NUCLEOTIDE SEQUENCE [LARGE SCALE GENOMIC DNA]</scope>
    <source>
        <strain evidence="1 2">DSM 23031</strain>
    </source>
</reference>
<name>A0A1H6GX14_CHRCI</name>
<sequence>MAQKIFSKKDFTKTHENEYQLEYSAHEIGGGSDLIVERLTKKGIYETLQTPLRRSDDKIFIIWDQPFDGRILFDH</sequence>
<protein>
    <recommendedName>
        <fullName evidence="3">Glutathione synthase</fullName>
    </recommendedName>
</protein>
<evidence type="ECO:0000313" key="1">
    <source>
        <dbReference type="EMBL" id="SEH27911.1"/>
    </source>
</evidence>
<dbReference type="RefSeq" id="WP_089689774.1">
    <property type="nucleotide sequence ID" value="NZ_FNWQ01000001.1"/>
</dbReference>
<gene>
    <name evidence="1" type="ORF">SAMN05421593_0539</name>
</gene>
<accession>A0A1H6GX14</accession>
<dbReference type="EMBL" id="FNWQ01000001">
    <property type="protein sequence ID" value="SEH27911.1"/>
    <property type="molecule type" value="Genomic_DNA"/>
</dbReference>
<dbReference type="OrthoDB" id="1272128at2"/>